<dbReference type="EMBL" id="JAVRJZ010000019">
    <property type="protein sequence ID" value="KAK2707371.1"/>
    <property type="molecule type" value="Genomic_DNA"/>
</dbReference>
<feature type="transmembrane region" description="Helical" evidence="5">
    <location>
        <begin position="82"/>
        <end position="100"/>
    </location>
</feature>
<feature type="transmembrane region" description="Helical" evidence="5">
    <location>
        <begin position="106"/>
        <end position="130"/>
    </location>
</feature>
<evidence type="ECO:0000256" key="2">
    <source>
        <dbReference type="ARBA" id="ARBA00022692"/>
    </source>
</evidence>
<keyword evidence="3 5" id="KW-1133">Transmembrane helix</keyword>
<dbReference type="InterPro" id="IPR008952">
    <property type="entry name" value="Tetraspanin_EC2_sf"/>
</dbReference>
<evidence type="ECO:0000313" key="6">
    <source>
        <dbReference type="EMBL" id="KAK2707371.1"/>
    </source>
</evidence>
<gene>
    <name evidence="6" type="ORF">QYM36_015159</name>
</gene>
<feature type="transmembrane region" description="Helical" evidence="5">
    <location>
        <begin position="34"/>
        <end position="54"/>
    </location>
</feature>
<accession>A0AA88HKI6</accession>
<dbReference type="Pfam" id="PF00335">
    <property type="entry name" value="Tetraspanin"/>
    <property type="match status" value="1"/>
</dbReference>
<dbReference type="Gene3D" id="1.10.1450.10">
    <property type="entry name" value="Tetraspanin"/>
    <property type="match status" value="1"/>
</dbReference>
<sequence>MSSTAALVSSSFTNIIDYFSDIPEVKPKLPWPKIVIKALSIVVLLAVICILIIFRYKILPYLIPTQREVEPPVEFQKHFQTVLDVLIVLFTLCLVGGPIFEFLTILYALITLFSYIFLIVIFFGIIIGVLKLQYVPTMTAKLIVSLLMNQYNPYPEQKQYSSMYLDLIQYNLECCGVSEPKGAIESYQIHSVFYRDQLKNSKSLDLKVPASCCRKEDNGVIMACIRNGDNNSTYTTPCDSNLVDITKTLPTVYLVLIIPVLFLFLAQGAQPEYYVYLFRLGVKNAVLSCRTIIAWPLCCFCFSRVDYTNLWENIRTENPFGNPFIFTKDEHDKILKPIPLEDYRELLLGTTKEVESIA</sequence>
<organism evidence="6 7">
    <name type="scientific">Artemia franciscana</name>
    <name type="common">Brine shrimp</name>
    <name type="synonym">Artemia sanfranciscana</name>
    <dbReference type="NCBI Taxonomy" id="6661"/>
    <lineage>
        <taxon>Eukaryota</taxon>
        <taxon>Metazoa</taxon>
        <taxon>Ecdysozoa</taxon>
        <taxon>Arthropoda</taxon>
        <taxon>Crustacea</taxon>
        <taxon>Branchiopoda</taxon>
        <taxon>Anostraca</taxon>
        <taxon>Artemiidae</taxon>
        <taxon>Artemia</taxon>
    </lineage>
</organism>
<evidence type="ECO:0000256" key="1">
    <source>
        <dbReference type="ARBA" id="ARBA00004141"/>
    </source>
</evidence>
<evidence type="ECO:0000256" key="3">
    <source>
        <dbReference type="ARBA" id="ARBA00022989"/>
    </source>
</evidence>
<keyword evidence="2 5" id="KW-0812">Transmembrane</keyword>
<evidence type="ECO:0000256" key="4">
    <source>
        <dbReference type="ARBA" id="ARBA00023136"/>
    </source>
</evidence>
<evidence type="ECO:0000256" key="5">
    <source>
        <dbReference type="SAM" id="Phobius"/>
    </source>
</evidence>
<protein>
    <recommendedName>
        <fullName evidence="8">Tetraspanin</fullName>
    </recommendedName>
</protein>
<name>A0AA88HKI6_ARTSF</name>
<feature type="transmembrane region" description="Helical" evidence="5">
    <location>
        <begin position="251"/>
        <end position="269"/>
    </location>
</feature>
<dbReference type="Proteomes" id="UP001187531">
    <property type="component" value="Unassembled WGS sequence"/>
</dbReference>
<comment type="subcellular location">
    <subcellularLocation>
        <location evidence="1">Membrane</location>
        <topology evidence="1">Multi-pass membrane protein</topology>
    </subcellularLocation>
</comment>
<dbReference type="AlphaFoldDB" id="A0AA88HKI6"/>
<reference evidence="6" key="1">
    <citation type="submission" date="2023-07" db="EMBL/GenBank/DDBJ databases">
        <title>Chromosome-level genome assembly of Artemia franciscana.</title>
        <authorList>
            <person name="Jo E."/>
        </authorList>
    </citation>
    <scope>NUCLEOTIDE SEQUENCE</scope>
    <source>
        <tissue evidence="6">Whole body</tissue>
    </source>
</reference>
<dbReference type="InterPro" id="IPR018499">
    <property type="entry name" value="Tetraspanin/Peripherin"/>
</dbReference>
<evidence type="ECO:0008006" key="8">
    <source>
        <dbReference type="Google" id="ProtNLM"/>
    </source>
</evidence>
<dbReference type="GO" id="GO:0016020">
    <property type="term" value="C:membrane"/>
    <property type="evidence" value="ECO:0007669"/>
    <property type="project" value="UniProtKB-SubCell"/>
</dbReference>
<comment type="caution">
    <text evidence="6">The sequence shown here is derived from an EMBL/GenBank/DDBJ whole genome shotgun (WGS) entry which is preliminary data.</text>
</comment>
<evidence type="ECO:0000313" key="7">
    <source>
        <dbReference type="Proteomes" id="UP001187531"/>
    </source>
</evidence>
<keyword evidence="4 5" id="KW-0472">Membrane</keyword>
<dbReference type="SUPFAM" id="SSF48652">
    <property type="entry name" value="Tetraspanin"/>
    <property type="match status" value="1"/>
</dbReference>
<proteinExistence type="predicted"/>
<keyword evidence="7" id="KW-1185">Reference proteome</keyword>